<feature type="transmembrane region" description="Helical" evidence="9">
    <location>
        <begin position="93"/>
        <end position="114"/>
    </location>
</feature>
<comment type="caution">
    <text evidence="11">The sequence shown here is derived from an EMBL/GenBank/DDBJ whole genome shotgun (WGS) entry which is preliminary data.</text>
</comment>
<dbReference type="HOGENOM" id="CLU_1892931_0_0_11"/>
<comment type="similarity">
    <text evidence="9">Belongs to the SecE/SEC61-gamma family.</text>
</comment>
<keyword evidence="2 9" id="KW-0813">Transport</keyword>
<evidence type="ECO:0000256" key="9">
    <source>
        <dbReference type="HAMAP-Rule" id="MF_00422"/>
    </source>
</evidence>
<dbReference type="GO" id="GO:0009306">
    <property type="term" value="P:protein secretion"/>
    <property type="evidence" value="ECO:0007669"/>
    <property type="project" value="UniProtKB-UniRule"/>
</dbReference>
<keyword evidence="8 9" id="KW-0472">Membrane</keyword>
<dbReference type="Proteomes" id="UP000006001">
    <property type="component" value="Unassembled WGS sequence"/>
</dbReference>
<comment type="subunit">
    <text evidence="9">Component of the Sec protein translocase complex. Heterotrimer consisting of SecY, SecE and SecG subunits. The heterotrimers can form oligomers, although 1 heterotrimer is thought to be able to translocate proteins. Interacts with the ribosome. Interacts with SecDF, and other proteins may be involved. Interacts with SecA.</text>
</comment>
<dbReference type="PROSITE" id="PS01067">
    <property type="entry name" value="SECE_SEC61G"/>
    <property type="match status" value="1"/>
</dbReference>
<evidence type="ECO:0000256" key="8">
    <source>
        <dbReference type="ARBA" id="ARBA00023136"/>
    </source>
</evidence>
<dbReference type="InterPro" id="IPR005807">
    <property type="entry name" value="SecE_bac"/>
</dbReference>
<reference evidence="11" key="1">
    <citation type="submission" date="2009-10" db="EMBL/GenBank/DDBJ databases">
        <authorList>
            <person name="Weinstock G."/>
            <person name="Sodergren E."/>
            <person name="Clifton S."/>
            <person name="Fulton L."/>
            <person name="Fulton B."/>
            <person name="Courtney L."/>
            <person name="Fronick C."/>
            <person name="Harrison M."/>
            <person name="Strong C."/>
            <person name="Farmer C."/>
            <person name="Delahaunty K."/>
            <person name="Markovic C."/>
            <person name="Hall O."/>
            <person name="Minx P."/>
            <person name="Tomlinson C."/>
            <person name="Mitreva M."/>
            <person name="Nelson J."/>
            <person name="Hou S."/>
            <person name="Wollam A."/>
            <person name="Pepin K.H."/>
            <person name="Johnson M."/>
            <person name="Bhonagiri V."/>
            <person name="Nash W.E."/>
            <person name="Warren W."/>
            <person name="Chinwalla A."/>
            <person name="Mardis E.R."/>
            <person name="Wilson R.K."/>
        </authorList>
    </citation>
    <scope>NUCLEOTIDE SEQUENCE [LARGE SCALE GENOMIC DNA]</scope>
    <source>
        <strain evidence="11">ATCC 700122</strain>
    </source>
</reference>
<dbReference type="GO" id="GO:0043952">
    <property type="term" value="P:protein transport by the Sec complex"/>
    <property type="evidence" value="ECO:0007669"/>
    <property type="project" value="UniProtKB-UniRule"/>
</dbReference>
<dbReference type="RefSeq" id="WP_006361811.1">
    <property type="nucleotide sequence ID" value="NZ_GG700630.1"/>
</dbReference>
<sequence length="130" mass="14187">MANKSKTQKAKASAARQARKAARDNAPEVVEAPTADQAAPSKLKGLFIKSEESKEETKKAEKASAKPKKQRFKFLKDVRLELKRVTWPTRQEVIRWTGVVLGALVFFGVFVAVLDAVIQPIVVAISGLGA</sequence>
<evidence type="ECO:0000256" key="4">
    <source>
        <dbReference type="ARBA" id="ARBA00022692"/>
    </source>
</evidence>
<evidence type="ECO:0000256" key="2">
    <source>
        <dbReference type="ARBA" id="ARBA00022448"/>
    </source>
</evidence>
<evidence type="ECO:0000256" key="6">
    <source>
        <dbReference type="ARBA" id="ARBA00022989"/>
    </source>
</evidence>
<evidence type="ECO:0000256" key="10">
    <source>
        <dbReference type="SAM" id="MobiDB-lite"/>
    </source>
</evidence>
<evidence type="ECO:0000256" key="7">
    <source>
        <dbReference type="ARBA" id="ARBA00023010"/>
    </source>
</evidence>
<dbReference type="Gene3D" id="1.20.5.1030">
    <property type="entry name" value="Preprotein translocase secy subunit"/>
    <property type="match status" value="1"/>
</dbReference>
<dbReference type="PANTHER" id="PTHR33910">
    <property type="entry name" value="PROTEIN TRANSLOCASE SUBUNIT SECE"/>
    <property type="match status" value="1"/>
</dbReference>
<keyword evidence="4 9" id="KW-0812">Transmembrane</keyword>
<name>D0WF50_SLAES</name>
<evidence type="ECO:0000313" key="11">
    <source>
        <dbReference type="EMBL" id="EEZ61920.1"/>
    </source>
</evidence>
<evidence type="ECO:0000256" key="5">
    <source>
        <dbReference type="ARBA" id="ARBA00022927"/>
    </source>
</evidence>
<dbReference type="PANTHER" id="PTHR33910:SF1">
    <property type="entry name" value="PROTEIN TRANSLOCASE SUBUNIT SECE"/>
    <property type="match status" value="1"/>
</dbReference>
<organism evidence="11 12">
    <name type="scientific">Slackia exigua (strain ATCC 700122 / DSM 15923 / CIP 105133 / JCM 11022 / KCTC 5966 / S-7)</name>
    <dbReference type="NCBI Taxonomy" id="649764"/>
    <lineage>
        <taxon>Bacteria</taxon>
        <taxon>Bacillati</taxon>
        <taxon>Actinomycetota</taxon>
        <taxon>Coriobacteriia</taxon>
        <taxon>Eggerthellales</taxon>
        <taxon>Eggerthellaceae</taxon>
        <taxon>Slackia</taxon>
    </lineage>
</organism>
<dbReference type="HAMAP" id="MF_00422">
    <property type="entry name" value="SecE"/>
    <property type="match status" value="1"/>
</dbReference>
<comment type="function">
    <text evidence="9">Essential subunit of the Sec protein translocation channel SecYEG. Clamps together the 2 halves of SecY. May contact the channel plug during translocation.</text>
</comment>
<dbReference type="GO" id="GO:0005886">
    <property type="term" value="C:plasma membrane"/>
    <property type="evidence" value="ECO:0007669"/>
    <property type="project" value="UniProtKB-SubCell"/>
</dbReference>
<dbReference type="Pfam" id="PF00584">
    <property type="entry name" value="SecE"/>
    <property type="match status" value="1"/>
</dbReference>
<keyword evidence="5 9" id="KW-0653">Protein transport</keyword>
<feature type="region of interest" description="Disordered" evidence="10">
    <location>
        <begin position="1"/>
        <end position="67"/>
    </location>
</feature>
<dbReference type="STRING" id="649764.HMPREF0762_00557"/>
<dbReference type="NCBIfam" id="TIGR00964">
    <property type="entry name" value="secE_bact"/>
    <property type="match status" value="1"/>
</dbReference>
<dbReference type="EMBL" id="ACUX02000005">
    <property type="protein sequence ID" value="EEZ61920.1"/>
    <property type="molecule type" value="Genomic_DNA"/>
</dbReference>
<dbReference type="InterPro" id="IPR001901">
    <property type="entry name" value="Translocase_SecE/Sec61-g"/>
</dbReference>
<accession>D0WF50</accession>
<feature type="compositionally biased region" description="Low complexity" evidence="10">
    <location>
        <begin position="1"/>
        <end position="16"/>
    </location>
</feature>
<dbReference type="AlphaFoldDB" id="D0WF50"/>
<evidence type="ECO:0000256" key="1">
    <source>
        <dbReference type="ARBA" id="ARBA00004370"/>
    </source>
</evidence>
<keyword evidence="6 9" id="KW-1133">Transmembrane helix</keyword>
<dbReference type="GO" id="GO:0006605">
    <property type="term" value="P:protein targeting"/>
    <property type="evidence" value="ECO:0007669"/>
    <property type="project" value="UniProtKB-UniRule"/>
</dbReference>
<protein>
    <recommendedName>
        <fullName evidence="9">Protein translocase subunit SecE</fullName>
    </recommendedName>
</protein>
<dbReference type="GO" id="GO:0065002">
    <property type="term" value="P:intracellular protein transmembrane transport"/>
    <property type="evidence" value="ECO:0007669"/>
    <property type="project" value="UniProtKB-UniRule"/>
</dbReference>
<proteinExistence type="inferred from homology"/>
<evidence type="ECO:0000256" key="3">
    <source>
        <dbReference type="ARBA" id="ARBA00022475"/>
    </source>
</evidence>
<feature type="compositionally biased region" description="Basic and acidic residues" evidence="10">
    <location>
        <begin position="49"/>
        <end position="64"/>
    </location>
</feature>
<gene>
    <name evidence="9 11" type="primary">secE</name>
    <name evidence="11" type="ORF">HMPREF0762_00557</name>
</gene>
<dbReference type="eggNOG" id="COG0690">
    <property type="taxonomic scope" value="Bacteria"/>
</dbReference>
<keyword evidence="7 9" id="KW-0811">Translocation</keyword>
<comment type="subcellular location">
    <subcellularLocation>
        <location evidence="9">Cell membrane</location>
        <topology evidence="9">Single-pass membrane protein</topology>
    </subcellularLocation>
    <subcellularLocation>
        <location evidence="1">Membrane</location>
    </subcellularLocation>
</comment>
<keyword evidence="12" id="KW-1185">Reference proteome</keyword>
<dbReference type="GeneID" id="85007177"/>
<evidence type="ECO:0000313" key="12">
    <source>
        <dbReference type="Proteomes" id="UP000006001"/>
    </source>
</evidence>
<dbReference type="GO" id="GO:0008320">
    <property type="term" value="F:protein transmembrane transporter activity"/>
    <property type="evidence" value="ECO:0007669"/>
    <property type="project" value="UniProtKB-UniRule"/>
</dbReference>
<keyword evidence="3 9" id="KW-1003">Cell membrane</keyword>
<dbReference type="InterPro" id="IPR038379">
    <property type="entry name" value="SecE_sf"/>
</dbReference>